<protein>
    <submittedName>
        <fullName evidence="1">Uncharacterized protein</fullName>
    </submittedName>
</protein>
<dbReference type="HOGENOM" id="CLU_1431761_0_0_6"/>
<proteinExistence type="predicted"/>
<dbReference type="RefSeq" id="WP_014029457.1">
    <property type="nucleotide sequence ID" value="NC_015942.1"/>
</dbReference>
<reference evidence="1 2" key="1">
    <citation type="journal article" date="2011" name="J. Bacteriol.">
        <title>Draft genome of the psychrotolerant acidophile Acidithiobacillus ferrivorans SS3.</title>
        <authorList>
            <person name="Liljeqvist M."/>
            <person name="Valdes J."/>
            <person name="Holmes D.S."/>
            <person name="Dopson M."/>
        </authorList>
    </citation>
    <scope>NUCLEOTIDE SEQUENCE [LARGE SCALE GENOMIC DNA]</scope>
    <source>
        <strain evidence="1 2">SS3</strain>
    </source>
</reference>
<dbReference type="KEGG" id="afi:Acife_2085"/>
<gene>
    <name evidence="1" type="ORF">Acife_2085</name>
</gene>
<organism evidence="1 2">
    <name type="scientific">Acidithiobacillus ferrivorans SS3</name>
    <dbReference type="NCBI Taxonomy" id="743299"/>
    <lineage>
        <taxon>Bacteria</taxon>
        <taxon>Pseudomonadati</taxon>
        <taxon>Pseudomonadota</taxon>
        <taxon>Acidithiobacillia</taxon>
        <taxon>Acidithiobacillales</taxon>
        <taxon>Acidithiobacillaceae</taxon>
        <taxon>Acidithiobacillus</taxon>
    </lineage>
</organism>
<evidence type="ECO:0000313" key="2">
    <source>
        <dbReference type="Proteomes" id="UP000009220"/>
    </source>
</evidence>
<evidence type="ECO:0000313" key="1">
    <source>
        <dbReference type="EMBL" id="AEM48205.1"/>
    </source>
</evidence>
<dbReference type="eggNOG" id="COG1216">
    <property type="taxonomic scope" value="Bacteria"/>
</dbReference>
<dbReference type="AlphaFoldDB" id="G0JMS2"/>
<dbReference type="InterPro" id="IPR029044">
    <property type="entry name" value="Nucleotide-diphossugar_trans"/>
</dbReference>
<accession>G0JMS2</accession>
<dbReference type="SUPFAM" id="SSF53448">
    <property type="entry name" value="Nucleotide-diphospho-sugar transferases"/>
    <property type="match status" value="1"/>
</dbReference>
<dbReference type="EMBL" id="CP002985">
    <property type="protein sequence ID" value="AEM48205.1"/>
    <property type="molecule type" value="Genomic_DNA"/>
</dbReference>
<dbReference type="Proteomes" id="UP000009220">
    <property type="component" value="Chromosome"/>
</dbReference>
<name>G0JMS2_9PROT</name>
<sequence length="189" mass="21478">MLFGGLVVDGNLYTVMDARDNSRTIHIMDTCQGATSVVRAESFHALGGFPNLRFWEDYFFFEKAISQNLCVHKIHDKRYVYYRDEKDAVAASDLSQAKCKKKRLINTSFPDTFGAISDPDSVHQLVDFSMRSKRHRAILRAAHQFLNDCKRCDPVIRIRRSGMINHQAENLIAVPRPLVQPSSAQNGTC</sequence>